<evidence type="ECO:0000256" key="3">
    <source>
        <dbReference type="ARBA" id="ARBA00022614"/>
    </source>
</evidence>
<dbReference type="OrthoDB" id="442066at2759"/>
<reference evidence="5 6" key="1">
    <citation type="journal article" date="2019" name="Sci. Rep.">
        <title>Nanopore sequencing improves the draft genome of the human pathogenic amoeba Naegleria fowleri.</title>
        <authorList>
            <person name="Liechti N."/>
            <person name="Schurch N."/>
            <person name="Bruggmann R."/>
            <person name="Wittwer M."/>
        </authorList>
    </citation>
    <scope>NUCLEOTIDE SEQUENCE [LARGE SCALE GENOMIC DNA]</scope>
    <source>
        <strain evidence="5 6">ATCC 30894</strain>
    </source>
</reference>
<dbReference type="VEuPathDB" id="AmoebaDB:NF0114880"/>
<dbReference type="PANTHER" id="PTHR15454">
    <property type="entry name" value="NISCHARIN RELATED"/>
    <property type="match status" value="1"/>
</dbReference>
<name>A0A6A5BR66_NAEFO</name>
<comment type="subcellular location">
    <subcellularLocation>
        <location evidence="1">Cytoplasm</location>
    </subcellularLocation>
</comment>
<comment type="caution">
    <text evidence="5">The sequence shown here is derived from an EMBL/GenBank/DDBJ whole genome shotgun (WGS) entry which is preliminary data.</text>
</comment>
<dbReference type="InterPro" id="IPR001611">
    <property type="entry name" value="Leu-rich_rpt"/>
</dbReference>
<sequence length="307" mass="35230">MSLPRMEDVGTLITEINSKKLKNDEGGSIHTRHSRDTFKIIQKCVGENEMSWDLSGTYLHNLCDDCNQYEIEHLGHEKDSHFEKMILVEFYASRNYLEGFSNDVVRILGKTIFTERLRKLNLSCNNLTKFPPLKELVNLQELLLSNNKISEIDPQLENCVYLEKLDLKMNRIAFIKHLPLPINGSTSNKLVYLSLSCNQIIDFNDKEIQKCRKLQHLGLFGNLIETPLAQLLVLLSESCGTVLQELWLQANPITPISSITADENVLGVRNRVETSSRMTPLTRDIEIELIHNKFPALSHYNGMYLKQ</sequence>
<dbReference type="InterPro" id="IPR025875">
    <property type="entry name" value="Leu-rich_rpt_4"/>
</dbReference>
<dbReference type="EMBL" id="VFQX01000037">
    <property type="protein sequence ID" value="KAF0976654.1"/>
    <property type="molecule type" value="Genomic_DNA"/>
</dbReference>
<keyword evidence="4" id="KW-0677">Repeat</keyword>
<dbReference type="RefSeq" id="XP_044561367.1">
    <property type="nucleotide sequence ID" value="XM_044707980.1"/>
</dbReference>
<dbReference type="PROSITE" id="PS51450">
    <property type="entry name" value="LRR"/>
    <property type="match status" value="2"/>
</dbReference>
<dbReference type="AlphaFoldDB" id="A0A6A5BR66"/>
<organism evidence="5 6">
    <name type="scientific">Naegleria fowleri</name>
    <name type="common">Brain eating amoeba</name>
    <dbReference type="NCBI Taxonomy" id="5763"/>
    <lineage>
        <taxon>Eukaryota</taxon>
        <taxon>Discoba</taxon>
        <taxon>Heterolobosea</taxon>
        <taxon>Tetramitia</taxon>
        <taxon>Eutetramitia</taxon>
        <taxon>Vahlkampfiidae</taxon>
        <taxon>Naegleria</taxon>
    </lineage>
</organism>
<evidence type="ECO:0000313" key="5">
    <source>
        <dbReference type="EMBL" id="KAF0976654.1"/>
    </source>
</evidence>
<gene>
    <name evidence="5" type="ORF">FDP41_004553</name>
</gene>
<keyword evidence="6" id="KW-1185">Reference proteome</keyword>
<evidence type="ECO:0000256" key="2">
    <source>
        <dbReference type="ARBA" id="ARBA00022490"/>
    </source>
</evidence>
<accession>A0A6A5BR66</accession>
<dbReference type="GeneID" id="68111771"/>
<proteinExistence type="predicted"/>
<dbReference type="InterPro" id="IPR032675">
    <property type="entry name" value="LRR_dom_sf"/>
</dbReference>
<evidence type="ECO:0000256" key="4">
    <source>
        <dbReference type="ARBA" id="ARBA00022737"/>
    </source>
</evidence>
<evidence type="ECO:0000313" key="6">
    <source>
        <dbReference type="Proteomes" id="UP000444721"/>
    </source>
</evidence>
<dbReference type="VEuPathDB" id="AmoebaDB:NfTy_082710"/>
<dbReference type="Proteomes" id="UP000444721">
    <property type="component" value="Unassembled WGS sequence"/>
</dbReference>
<dbReference type="VEuPathDB" id="AmoebaDB:FDP41_004553"/>
<dbReference type="Pfam" id="PF12799">
    <property type="entry name" value="LRR_4"/>
    <property type="match status" value="1"/>
</dbReference>
<keyword evidence="2" id="KW-0963">Cytoplasm</keyword>
<dbReference type="PANTHER" id="PTHR15454:SF69">
    <property type="entry name" value="SERINE_THREONINE-PROTEIN KINASE 11-INTERACTING PROTEIN"/>
    <property type="match status" value="1"/>
</dbReference>
<protein>
    <submittedName>
        <fullName evidence="5">Uncharacterized protein</fullName>
    </submittedName>
</protein>
<dbReference type="SUPFAM" id="SSF52058">
    <property type="entry name" value="L domain-like"/>
    <property type="match status" value="1"/>
</dbReference>
<dbReference type="GO" id="GO:0005737">
    <property type="term" value="C:cytoplasm"/>
    <property type="evidence" value="ECO:0007669"/>
    <property type="project" value="UniProtKB-SubCell"/>
</dbReference>
<keyword evidence="3" id="KW-0433">Leucine-rich repeat</keyword>
<dbReference type="Gene3D" id="3.80.10.10">
    <property type="entry name" value="Ribonuclease Inhibitor"/>
    <property type="match status" value="1"/>
</dbReference>
<evidence type="ECO:0000256" key="1">
    <source>
        <dbReference type="ARBA" id="ARBA00004496"/>
    </source>
</evidence>
<dbReference type="Pfam" id="PF00560">
    <property type="entry name" value="LRR_1"/>
    <property type="match status" value="1"/>
</dbReference>